<accession>A0ABY5MQA6</accession>
<feature type="transmembrane region" description="Helical" evidence="1">
    <location>
        <begin position="42"/>
        <end position="60"/>
    </location>
</feature>
<sequence length="151" mass="15822">MSIIKALFRTVVGITFGIASMLALTPAFAAFLDRETNTPSPLIWLVVLLSAVLGFFAPTIRRAFGRGFLLLGLCVLALPISMMMLSGRVSSDMMAGAQEGTEVGTAIGSGIASLAMTGVSAFIGFFLGSILVIVGLVLALGGRREVILRER</sequence>
<feature type="transmembrane region" description="Helical" evidence="1">
    <location>
        <begin position="119"/>
        <end position="141"/>
    </location>
</feature>
<dbReference type="EMBL" id="CP030941">
    <property type="protein sequence ID" value="UUP19479.1"/>
    <property type="molecule type" value="Genomic_DNA"/>
</dbReference>
<dbReference type="Proteomes" id="UP001342418">
    <property type="component" value="Chromosome"/>
</dbReference>
<evidence type="ECO:0000256" key="1">
    <source>
        <dbReference type="SAM" id="Phobius"/>
    </source>
</evidence>
<evidence type="ECO:0000313" key="3">
    <source>
        <dbReference type="Proteomes" id="UP001342418"/>
    </source>
</evidence>
<proteinExistence type="predicted"/>
<keyword evidence="1" id="KW-0812">Transmembrane</keyword>
<organism evidence="2 3">
    <name type="scientific">Nitratireductor thuwali</name>
    <dbReference type="NCBI Taxonomy" id="2267699"/>
    <lineage>
        <taxon>Bacteria</taxon>
        <taxon>Pseudomonadati</taxon>
        <taxon>Pseudomonadota</taxon>
        <taxon>Alphaproteobacteria</taxon>
        <taxon>Hyphomicrobiales</taxon>
        <taxon>Phyllobacteriaceae</taxon>
        <taxon>Nitratireductor</taxon>
    </lineage>
</organism>
<feature type="transmembrane region" description="Helical" evidence="1">
    <location>
        <begin position="67"/>
        <end position="85"/>
    </location>
</feature>
<evidence type="ECO:0008006" key="4">
    <source>
        <dbReference type="Google" id="ProtNLM"/>
    </source>
</evidence>
<keyword evidence="3" id="KW-1185">Reference proteome</keyword>
<name>A0ABY5MQA6_9HYPH</name>
<gene>
    <name evidence="2" type="ORF">NTH_03982</name>
</gene>
<keyword evidence="1" id="KW-1133">Transmembrane helix</keyword>
<feature type="transmembrane region" description="Helical" evidence="1">
    <location>
        <begin position="7"/>
        <end position="30"/>
    </location>
</feature>
<reference evidence="2 3" key="1">
    <citation type="submission" date="2018-07" db="EMBL/GenBank/DDBJ databases">
        <title>Genome sequence of Nitratireductor thuwali#1536.</title>
        <authorList>
            <person name="Michoud G."/>
            <person name="Merlino G."/>
            <person name="Sefrji F.O."/>
            <person name="Daffonchio D."/>
        </authorList>
    </citation>
    <scope>NUCLEOTIDE SEQUENCE [LARGE SCALE GENOMIC DNA]</scope>
    <source>
        <strain evidence="3">Nit1536</strain>
    </source>
</reference>
<protein>
    <recommendedName>
        <fullName evidence="4">Major facilitator superfamily (MFS) profile domain-containing protein</fullName>
    </recommendedName>
</protein>
<evidence type="ECO:0000313" key="2">
    <source>
        <dbReference type="EMBL" id="UUP19479.1"/>
    </source>
</evidence>
<keyword evidence="1" id="KW-0472">Membrane</keyword>